<dbReference type="SUPFAM" id="SSF55073">
    <property type="entry name" value="Nucleotide cyclase"/>
    <property type="match status" value="1"/>
</dbReference>
<dbReference type="InterPro" id="IPR000160">
    <property type="entry name" value="GGDEF_dom"/>
</dbReference>
<evidence type="ECO:0000259" key="2">
    <source>
        <dbReference type="PROSITE" id="PS50883"/>
    </source>
</evidence>
<name>A0AAW5K765_9BACT</name>
<dbReference type="EMBL" id="JANFYT010000009">
    <property type="protein sequence ID" value="MCQ4813839.1"/>
    <property type="molecule type" value="Genomic_DNA"/>
</dbReference>
<evidence type="ECO:0000313" key="4">
    <source>
        <dbReference type="EMBL" id="MCQ4813839.1"/>
    </source>
</evidence>
<dbReference type="Gene3D" id="3.30.70.270">
    <property type="match status" value="1"/>
</dbReference>
<dbReference type="PANTHER" id="PTHR33121:SF70">
    <property type="entry name" value="SIGNALING PROTEIN YKOW"/>
    <property type="match status" value="1"/>
</dbReference>
<sequence>MKNRINLHFFLTRTFVLLIVMLFLFACMSVMLLLRVRELYGRQDSVQTNSVVSLAADIVNERINTRIQMLSSVARTRANESTRDPRKVLDGLKDYIAFYQASKDEMDYKRISIADADGTVINPDGKGYNVYVYDSFQRALRGFSSTSSVMLDPAAKDRIQGTEFIAICVPIYMGAEVIGTLNAVMGLRDAAAFLKNINIQYNGAFLFLVDGENSVISNSGLFSDPQMFLSSSTNVFNFMGGILSERESDELAARMSSAADGSDVCNYSSKDTGRFISYVTLPNTNNWKLIAISSNNSIRGEQRKLLMTVAAAFTALTLLLITIILSVYFYAWRSSRLQRISNAMLDSSGLHLLTLHPSGRAEGFDGGFAELLGLPAKTRDFNFGDITIAGQKTFPHAPFKGGESLRLCCAVSGGHSVYLLIQLVEADPKGIGQALALDITKDEKMQQRIRDLAYVNKLTGLPNSEVFSQKIRAVMAEHPPEDHQAVCCFVEINNANRILEIFGSPVYNKTIAEAASRLKTAVRDFKAELYSLKYDNFVVYHDYKDTEELAELREAIKAAFFAPFRVGSSTFDVSCNIGVITYKEYTANHSVTPDDIFRYGEIATRLAKENNGVCHLDEKRYRSILRRLDIETALSLSLKNREMELYYQPIYDAMEDRITSVEALSRWRSASHGDIPPGVFIPMAEKSGFINALGDWVADESIAFAKRLKNAECGVSVEFNVSPVQLAQADFIPKLLAKVRDSGLPPHSLGIEITESNCLENAVELREILCPVKEAGIAIYIDDFGTGYSTISYLKDLSADYIKVDKSFVDDIENSAIQREIVRAIIAVARATGQKVIVEGVESEDELAVLLSIGCTKIQGYLIAKPMDGESLLRFLKNFSGGEARKDV</sequence>
<keyword evidence="1" id="KW-0472">Membrane</keyword>
<dbReference type="PROSITE" id="PS51257">
    <property type="entry name" value="PROKAR_LIPOPROTEIN"/>
    <property type="match status" value="1"/>
</dbReference>
<accession>A0AAW5K765</accession>
<feature type="transmembrane region" description="Helical" evidence="1">
    <location>
        <begin position="305"/>
        <end position="332"/>
    </location>
</feature>
<dbReference type="Gene3D" id="3.30.450.20">
    <property type="entry name" value="PAS domain"/>
    <property type="match status" value="1"/>
</dbReference>
<dbReference type="SMART" id="SM00052">
    <property type="entry name" value="EAL"/>
    <property type="match status" value="1"/>
</dbReference>
<reference evidence="4 5" key="1">
    <citation type="submission" date="2022-06" db="EMBL/GenBank/DDBJ databases">
        <title>Isolation of gut microbiota from human fecal samples.</title>
        <authorList>
            <person name="Pamer E.G."/>
            <person name="Barat B."/>
            <person name="Waligurski E."/>
            <person name="Medina S."/>
            <person name="Paddock L."/>
            <person name="Mostad J."/>
        </authorList>
    </citation>
    <scope>NUCLEOTIDE SEQUENCE [LARGE SCALE GENOMIC DNA]</scope>
    <source>
        <strain evidence="4 5">DFI.9.90</strain>
    </source>
</reference>
<dbReference type="AlphaFoldDB" id="A0AAW5K765"/>
<evidence type="ECO:0000313" key="5">
    <source>
        <dbReference type="Proteomes" id="UP001205919"/>
    </source>
</evidence>
<dbReference type="InterPro" id="IPR029787">
    <property type="entry name" value="Nucleotide_cyclase"/>
</dbReference>
<dbReference type="PANTHER" id="PTHR33121">
    <property type="entry name" value="CYCLIC DI-GMP PHOSPHODIESTERASE PDEF"/>
    <property type="match status" value="1"/>
</dbReference>
<dbReference type="PROSITE" id="PS50883">
    <property type="entry name" value="EAL"/>
    <property type="match status" value="1"/>
</dbReference>
<feature type="domain" description="EAL" evidence="2">
    <location>
        <begin position="627"/>
        <end position="880"/>
    </location>
</feature>
<proteinExistence type="predicted"/>
<dbReference type="InterPro" id="IPR043128">
    <property type="entry name" value="Rev_trsase/Diguanyl_cyclase"/>
</dbReference>
<dbReference type="InterPro" id="IPR050706">
    <property type="entry name" value="Cyclic-di-GMP_PDE-like"/>
</dbReference>
<feature type="domain" description="GGDEF" evidence="3">
    <location>
        <begin position="483"/>
        <end position="618"/>
    </location>
</feature>
<dbReference type="Gene3D" id="3.20.20.450">
    <property type="entry name" value="EAL domain"/>
    <property type="match status" value="1"/>
</dbReference>
<evidence type="ECO:0000259" key="3">
    <source>
        <dbReference type="PROSITE" id="PS50887"/>
    </source>
</evidence>
<dbReference type="GO" id="GO:0071111">
    <property type="term" value="F:cyclic-guanylate-specific phosphodiesterase activity"/>
    <property type="evidence" value="ECO:0007669"/>
    <property type="project" value="InterPro"/>
</dbReference>
<evidence type="ECO:0000256" key="1">
    <source>
        <dbReference type="SAM" id="Phobius"/>
    </source>
</evidence>
<dbReference type="CDD" id="cd01948">
    <property type="entry name" value="EAL"/>
    <property type="match status" value="1"/>
</dbReference>
<feature type="transmembrane region" description="Helical" evidence="1">
    <location>
        <begin position="15"/>
        <end position="34"/>
    </location>
</feature>
<keyword evidence="1" id="KW-0812">Transmembrane</keyword>
<dbReference type="InterPro" id="IPR001633">
    <property type="entry name" value="EAL_dom"/>
</dbReference>
<dbReference type="Proteomes" id="UP001205919">
    <property type="component" value="Unassembled WGS sequence"/>
</dbReference>
<dbReference type="PROSITE" id="PS50887">
    <property type="entry name" value="GGDEF"/>
    <property type="match status" value="1"/>
</dbReference>
<keyword evidence="5" id="KW-1185">Reference proteome</keyword>
<dbReference type="SMART" id="SM00267">
    <property type="entry name" value="GGDEF"/>
    <property type="match status" value="1"/>
</dbReference>
<dbReference type="SUPFAM" id="SSF141868">
    <property type="entry name" value="EAL domain-like"/>
    <property type="match status" value="1"/>
</dbReference>
<gene>
    <name evidence="4" type="ORF">NE630_05270</name>
</gene>
<protein>
    <submittedName>
        <fullName evidence="4">EAL domain-containing protein</fullName>
    </submittedName>
</protein>
<dbReference type="InterPro" id="IPR035919">
    <property type="entry name" value="EAL_sf"/>
</dbReference>
<keyword evidence="1" id="KW-1133">Transmembrane helix</keyword>
<dbReference type="RefSeq" id="WP_008712778.1">
    <property type="nucleotide sequence ID" value="NZ_DBEWVB010000086.1"/>
</dbReference>
<organism evidence="4 5">
    <name type="scientific">Cloacibacillus evryensis</name>
    <dbReference type="NCBI Taxonomy" id="508460"/>
    <lineage>
        <taxon>Bacteria</taxon>
        <taxon>Thermotogati</taxon>
        <taxon>Synergistota</taxon>
        <taxon>Synergistia</taxon>
        <taxon>Synergistales</taxon>
        <taxon>Synergistaceae</taxon>
        <taxon>Cloacibacillus</taxon>
    </lineage>
</organism>
<comment type="caution">
    <text evidence="4">The sequence shown here is derived from an EMBL/GenBank/DDBJ whole genome shotgun (WGS) entry which is preliminary data.</text>
</comment>
<dbReference type="Pfam" id="PF00563">
    <property type="entry name" value="EAL"/>
    <property type="match status" value="1"/>
</dbReference>
<dbReference type="Pfam" id="PF00990">
    <property type="entry name" value="GGDEF"/>
    <property type="match status" value="1"/>
</dbReference>